<comment type="caution">
    <text evidence="8">The sequence shown here is derived from an EMBL/GenBank/DDBJ whole genome shotgun (WGS) entry which is preliminary data.</text>
</comment>
<comment type="similarity">
    <text evidence="1">Belongs to the N(4)/N(6)-methyltransferase family.</text>
</comment>
<evidence type="ECO:0000256" key="4">
    <source>
        <dbReference type="ARBA" id="ARBA00022679"/>
    </source>
</evidence>
<reference evidence="9" key="1">
    <citation type="journal article" date="2020" name="MBio">
        <title>Horizontal gene transfer to a defensive symbiont with a reduced genome amongst a multipartite beetle microbiome.</title>
        <authorList>
            <person name="Waterworth S.C."/>
            <person name="Florez L.V."/>
            <person name="Rees E.R."/>
            <person name="Hertweck C."/>
            <person name="Kaltenpoth M."/>
            <person name="Kwan J.C."/>
        </authorList>
    </citation>
    <scope>NUCLEOTIDE SEQUENCE [LARGE SCALE GENOMIC DNA]</scope>
</reference>
<evidence type="ECO:0000256" key="3">
    <source>
        <dbReference type="ARBA" id="ARBA00022603"/>
    </source>
</evidence>
<dbReference type="EC" id="2.1.1.72" evidence="2"/>
<accession>A0A833TWZ3</accession>
<evidence type="ECO:0000313" key="8">
    <source>
        <dbReference type="EMBL" id="KAF1024313.1"/>
    </source>
</evidence>
<evidence type="ECO:0000256" key="1">
    <source>
        <dbReference type="ARBA" id="ARBA00006594"/>
    </source>
</evidence>
<dbReference type="AlphaFoldDB" id="A0A833TWZ3"/>
<dbReference type="SUPFAM" id="SSF53335">
    <property type="entry name" value="S-adenosyl-L-methionine-dependent methyltransferases"/>
    <property type="match status" value="1"/>
</dbReference>
<dbReference type="InterPro" id="IPR029063">
    <property type="entry name" value="SAM-dependent_MTases_sf"/>
</dbReference>
<keyword evidence="4" id="KW-0808">Transferase</keyword>
<dbReference type="EMBL" id="WNDP01000065">
    <property type="protein sequence ID" value="KAF1024313.1"/>
    <property type="molecule type" value="Genomic_DNA"/>
</dbReference>
<evidence type="ECO:0000256" key="6">
    <source>
        <dbReference type="ARBA" id="ARBA00047942"/>
    </source>
</evidence>
<sequence>MKVTLQDGQSLDIQQENIEALQQLFPELVRDGKVNFDVFRHVFGDLGVLEEGEEKFGSNWHGKKKARQNAFTPSLGTLLPCPHESVDWDTTQNLFIEGDNLEVLKLLQKSYANKIKMIYIDPPYNKEKDFIYPDRFQDNLDTYLKYTGQLDEDGSANSSEKETIGRKHTAWLNMMYPRIQLAKQLLTQDGAIFISIDDSEVVSLREICNEIFGEENFVAQIVWQKSKKGDSKLVAIMHEYILCYTKNKNVAIESGIWRTKKEGVDEVLVFYQDLVNKHDGNHEQIREEMMKWYKSLKASDPRKAHKHYNWSDDRGLYFAADFAGPDDGRESRPRHEIYHPITGLPCKKPSTGWRWDEEKTEWALKQNPPRVHFGVDETTIPNRKSYLHETAYEPFASNFYQDGRTATLQVEKLLDKGVFQFPKNTDVLAKLMDLVTKEHHE</sequence>
<dbReference type="PROSITE" id="PS00092">
    <property type="entry name" value="N6_MTASE"/>
    <property type="match status" value="1"/>
</dbReference>
<dbReference type="GO" id="GO:0003677">
    <property type="term" value="F:DNA binding"/>
    <property type="evidence" value="ECO:0007669"/>
    <property type="project" value="InterPro"/>
</dbReference>
<evidence type="ECO:0000256" key="5">
    <source>
        <dbReference type="ARBA" id="ARBA00022691"/>
    </source>
</evidence>
<evidence type="ECO:0000259" key="7">
    <source>
        <dbReference type="Pfam" id="PF01555"/>
    </source>
</evidence>
<dbReference type="Pfam" id="PF01555">
    <property type="entry name" value="N6_N4_Mtase"/>
    <property type="match status" value="1"/>
</dbReference>
<evidence type="ECO:0000256" key="2">
    <source>
        <dbReference type="ARBA" id="ARBA00011900"/>
    </source>
</evidence>
<proteinExistence type="inferred from homology"/>
<keyword evidence="5" id="KW-0949">S-adenosyl-L-methionine</keyword>
<dbReference type="InterPro" id="IPR002295">
    <property type="entry name" value="N4/N6-MTase_EcoPI_Mod-like"/>
</dbReference>
<name>A0A833TWZ3_ACIBZ</name>
<keyword evidence="3" id="KW-0489">Methyltransferase</keyword>
<dbReference type="PRINTS" id="PR00506">
    <property type="entry name" value="D21N6MTFRASE"/>
</dbReference>
<dbReference type="PIRSF" id="PIRSF015855">
    <property type="entry name" value="TypeIII_Mtase_mKpnI"/>
    <property type="match status" value="1"/>
</dbReference>
<comment type="catalytic activity">
    <reaction evidence="6">
        <text>a 2'-deoxyadenosine in DNA + S-adenosyl-L-methionine = an N(6)-methyl-2'-deoxyadenosine in DNA + S-adenosyl-L-homocysteine + H(+)</text>
        <dbReference type="Rhea" id="RHEA:15197"/>
        <dbReference type="Rhea" id="RHEA-COMP:12418"/>
        <dbReference type="Rhea" id="RHEA-COMP:12419"/>
        <dbReference type="ChEBI" id="CHEBI:15378"/>
        <dbReference type="ChEBI" id="CHEBI:57856"/>
        <dbReference type="ChEBI" id="CHEBI:59789"/>
        <dbReference type="ChEBI" id="CHEBI:90615"/>
        <dbReference type="ChEBI" id="CHEBI:90616"/>
        <dbReference type="EC" id="2.1.1.72"/>
    </reaction>
</comment>
<dbReference type="InterPro" id="IPR002941">
    <property type="entry name" value="DNA_methylase_N4/N6"/>
</dbReference>
<evidence type="ECO:0000313" key="9">
    <source>
        <dbReference type="Proteomes" id="UP000490535"/>
    </source>
</evidence>
<feature type="domain" description="DNA methylase N-4/N-6" evidence="7">
    <location>
        <begin position="115"/>
        <end position="292"/>
    </location>
</feature>
<dbReference type="InterPro" id="IPR002052">
    <property type="entry name" value="DNA_methylase_N6_adenine_CS"/>
</dbReference>
<organism evidence="8 9">
    <name type="scientific">Acinetobacter bereziniae</name>
    <name type="common">Acinetobacter genomosp. 10</name>
    <dbReference type="NCBI Taxonomy" id="106648"/>
    <lineage>
        <taxon>Bacteria</taxon>
        <taxon>Pseudomonadati</taxon>
        <taxon>Pseudomonadota</taxon>
        <taxon>Gammaproteobacteria</taxon>
        <taxon>Moraxellales</taxon>
        <taxon>Moraxellaceae</taxon>
        <taxon>Acinetobacter</taxon>
    </lineage>
</organism>
<dbReference type="Gene3D" id="3.40.50.150">
    <property type="entry name" value="Vaccinia Virus protein VP39"/>
    <property type="match status" value="1"/>
</dbReference>
<dbReference type="GO" id="GO:0009007">
    <property type="term" value="F:site-specific DNA-methyltransferase (adenine-specific) activity"/>
    <property type="evidence" value="ECO:0007669"/>
    <property type="project" value="UniProtKB-EC"/>
</dbReference>
<gene>
    <name evidence="8" type="ORF">GAK29_02658</name>
</gene>
<dbReference type="Proteomes" id="UP000490535">
    <property type="component" value="Unassembled WGS sequence"/>
</dbReference>
<protein>
    <recommendedName>
        <fullName evidence="2">site-specific DNA-methyltransferase (adenine-specific)</fullName>
        <ecNumber evidence="2">2.1.1.72</ecNumber>
    </recommendedName>
</protein>
<dbReference type="GO" id="GO:0032259">
    <property type="term" value="P:methylation"/>
    <property type="evidence" value="ECO:0007669"/>
    <property type="project" value="UniProtKB-KW"/>
</dbReference>
<dbReference type="GO" id="GO:0008170">
    <property type="term" value="F:N-methyltransferase activity"/>
    <property type="evidence" value="ECO:0007669"/>
    <property type="project" value="InterPro"/>
</dbReference>